<keyword evidence="2" id="KW-0812">Transmembrane</keyword>
<evidence type="ECO:0000256" key="1">
    <source>
        <dbReference type="SAM" id="MobiDB-lite"/>
    </source>
</evidence>
<feature type="region of interest" description="Disordered" evidence="1">
    <location>
        <begin position="1"/>
        <end position="26"/>
    </location>
</feature>
<dbReference type="Gene3D" id="1.10.287.110">
    <property type="entry name" value="DnaJ domain"/>
    <property type="match status" value="1"/>
</dbReference>
<dbReference type="InterPro" id="IPR036869">
    <property type="entry name" value="J_dom_sf"/>
</dbReference>
<sequence>MSQPSFGELDGQDPYEILELPPGAPDADIRAARKRLLRRYHPDMPSGDLRRTQLITAAADLLLDPLRRDGYYDLRGEQSRRTVFATADATDDRYGSDGPEEPIRPTFVTPPPGPSARNDPFRAASAFAAEGFFTASDSFAPSSAPAWDAPGADDAPGPADPRPGSTSGGAEPQPDRAGRRSRDSFAVSRWNALAIASVVAILTWTPIPLVLGLLALRQIRRYDQRGMRLAVTGIVAGAVLALIYLYFLVSTGF</sequence>
<reference evidence="4 5" key="1">
    <citation type="submission" date="2020-03" db="EMBL/GenBank/DDBJ databases">
        <title>WGS of the type strain of Planosporangium spp.</title>
        <authorList>
            <person name="Thawai C."/>
        </authorList>
    </citation>
    <scope>NUCLEOTIDE SEQUENCE [LARGE SCALE GENOMIC DNA]</scope>
    <source>
        <strain evidence="4 5">TBRC 5610</strain>
    </source>
</reference>
<keyword evidence="5" id="KW-1185">Reference proteome</keyword>
<dbReference type="SMART" id="SM00271">
    <property type="entry name" value="DnaJ"/>
    <property type="match status" value="1"/>
</dbReference>
<evidence type="ECO:0000313" key="4">
    <source>
        <dbReference type="EMBL" id="NJC68180.1"/>
    </source>
</evidence>
<comment type="caution">
    <text evidence="4">The sequence shown here is derived from an EMBL/GenBank/DDBJ whole genome shotgun (WGS) entry which is preliminary data.</text>
</comment>
<dbReference type="InterPro" id="IPR025241">
    <property type="entry name" value="DUF4190"/>
</dbReference>
<dbReference type="InterPro" id="IPR050817">
    <property type="entry name" value="DjlA_DnaK_co-chaperone"/>
</dbReference>
<dbReference type="EMBL" id="JAATVY010000001">
    <property type="protein sequence ID" value="NJC68180.1"/>
    <property type="molecule type" value="Genomic_DNA"/>
</dbReference>
<dbReference type="RefSeq" id="WP_167923092.1">
    <property type="nucleotide sequence ID" value="NZ_JAATVY010000001.1"/>
</dbReference>
<accession>A0ABX0XSC5</accession>
<feature type="domain" description="J" evidence="3">
    <location>
        <begin position="13"/>
        <end position="76"/>
    </location>
</feature>
<gene>
    <name evidence="4" type="ORF">HC031_00385</name>
</gene>
<dbReference type="Pfam" id="PF13828">
    <property type="entry name" value="DUF4190"/>
    <property type="match status" value="1"/>
</dbReference>
<proteinExistence type="predicted"/>
<dbReference type="SUPFAM" id="SSF46565">
    <property type="entry name" value="Chaperone J-domain"/>
    <property type="match status" value="1"/>
</dbReference>
<evidence type="ECO:0000259" key="3">
    <source>
        <dbReference type="PROSITE" id="PS50076"/>
    </source>
</evidence>
<name>A0ABX0XSC5_9ACTN</name>
<dbReference type="Proteomes" id="UP000722989">
    <property type="component" value="Unassembled WGS sequence"/>
</dbReference>
<feature type="transmembrane region" description="Helical" evidence="2">
    <location>
        <begin position="190"/>
        <end position="216"/>
    </location>
</feature>
<dbReference type="PANTHER" id="PTHR24074">
    <property type="entry name" value="CO-CHAPERONE PROTEIN DJLA"/>
    <property type="match status" value="1"/>
</dbReference>
<dbReference type="PROSITE" id="PS50076">
    <property type="entry name" value="DNAJ_2"/>
    <property type="match status" value="1"/>
</dbReference>
<feature type="region of interest" description="Disordered" evidence="1">
    <location>
        <begin position="85"/>
        <end position="120"/>
    </location>
</feature>
<evidence type="ECO:0000256" key="2">
    <source>
        <dbReference type="SAM" id="Phobius"/>
    </source>
</evidence>
<protein>
    <submittedName>
        <fullName evidence="4">DUF4190 domain-containing protein</fullName>
    </submittedName>
</protein>
<dbReference type="Pfam" id="PF00226">
    <property type="entry name" value="DnaJ"/>
    <property type="match status" value="1"/>
</dbReference>
<evidence type="ECO:0000313" key="5">
    <source>
        <dbReference type="Proteomes" id="UP000722989"/>
    </source>
</evidence>
<dbReference type="InterPro" id="IPR001623">
    <property type="entry name" value="DnaJ_domain"/>
</dbReference>
<feature type="compositionally biased region" description="Low complexity" evidence="1">
    <location>
        <begin position="143"/>
        <end position="165"/>
    </location>
</feature>
<feature type="region of interest" description="Disordered" evidence="1">
    <location>
        <begin position="143"/>
        <end position="181"/>
    </location>
</feature>
<keyword evidence="2" id="KW-0472">Membrane</keyword>
<feature type="transmembrane region" description="Helical" evidence="2">
    <location>
        <begin position="228"/>
        <end position="249"/>
    </location>
</feature>
<dbReference type="CDD" id="cd06257">
    <property type="entry name" value="DnaJ"/>
    <property type="match status" value="1"/>
</dbReference>
<organism evidence="4 5">
    <name type="scientific">Planosporangium thailandense</name>
    <dbReference type="NCBI Taxonomy" id="765197"/>
    <lineage>
        <taxon>Bacteria</taxon>
        <taxon>Bacillati</taxon>
        <taxon>Actinomycetota</taxon>
        <taxon>Actinomycetes</taxon>
        <taxon>Micromonosporales</taxon>
        <taxon>Micromonosporaceae</taxon>
        <taxon>Planosporangium</taxon>
    </lineage>
</organism>
<keyword evidence="2" id="KW-1133">Transmembrane helix</keyword>